<dbReference type="PANTHER" id="PTHR30535:SF34">
    <property type="entry name" value="MOLYBDATE-BINDING PROTEIN MOLA"/>
    <property type="match status" value="1"/>
</dbReference>
<reference evidence="3 4" key="1">
    <citation type="submission" date="2023-06" db="EMBL/GenBank/DDBJ databases">
        <title>Draft genome sequence of Gleimia hominis type strain CCUG 57540T.</title>
        <authorList>
            <person name="Salva-Serra F."/>
            <person name="Cardew S."/>
            <person name="Jensie Markopoulos S."/>
            <person name="Ohlen M."/>
            <person name="Inganas E."/>
            <person name="Svensson-Stadler L."/>
            <person name="Moore E.R.B."/>
        </authorList>
    </citation>
    <scope>NUCLEOTIDE SEQUENCE [LARGE SCALE GENOMIC DNA]</scope>
    <source>
        <strain evidence="3 4">CCUG 57540</strain>
    </source>
</reference>
<proteinExistence type="inferred from homology"/>
<evidence type="ECO:0000256" key="1">
    <source>
        <dbReference type="ARBA" id="ARBA00008814"/>
    </source>
</evidence>
<keyword evidence="4" id="KW-1185">Reference proteome</keyword>
<dbReference type="InterPro" id="IPR050902">
    <property type="entry name" value="ABC_Transporter_SBP"/>
</dbReference>
<dbReference type="PROSITE" id="PS50983">
    <property type="entry name" value="FE_B12_PBP"/>
    <property type="match status" value="1"/>
</dbReference>
<accession>A0ABU3ICS1</accession>
<dbReference type="Gene3D" id="3.40.50.1980">
    <property type="entry name" value="Nitrogenase molybdenum iron protein domain"/>
    <property type="match status" value="2"/>
</dbReference>
<comment type="caution">
    <text evidence="3">The sequence shown here is derived from an EMBL/GenBank/DDBJ whole genome shotgun (WGS) entry which is preliminary data.</text>
</comment>
<name>A0ABU3ICS1_9ACTO</name>
<comment type="similarity">
    <text evidence="1">Belongs to the bacterial solute-binding protein 8 family.</text>
</comment>
<protein>
    <submittedName>
        <fullName evidence="3">ABC transporter substrate-binding protein</fullName>
    </submittedName>
</protein>
<feature type="domain" description="Fe/B12 periplasmic-binding" evidence="2">
    <location>
        <begin position="1"/>
        <end position="243"/>
    </location>
</feature>
<dbReference type="SUPFAM" id="SSF53807">
    <property type="entry name" value="Helical backbone' metal receptor"/>
    <property type="match status" value="1"/>
</dbReference>
<dbReference type="PANTHER" id="PTHR30535">
    <property type="entry name" value="VITAMIN B12-BINDING PROTEIN"/>
    <property type="match status" value="1"/>
</dbReference>
<dbReference type="EMBL" id="JASXSX010000005">
    <property type="protein sequence ID" value="MDT3768147.1"/>
    <property type="molecule type" value="Genomic_DNA"/>
</dbReference>
<evidence type="ECO:0000313" key="3">
    <source>
        <dbReference type="EMBL" id="MDT3768147.1"/>
    </source>
</evidence>
<dbReference type="RefSeq" id="WP_313274579.1">
    <property type="nucleotide sequence ID" value="NZ_JASXSX010000005.1"/>
</dbReference>
<dbReference type="InterPro" id="IPR002491">
    <property type="entry name" value="ABC_transptr_periplasmic_BD"/>
</dbReference>
<evidence type="ECO:0000259" key="2">
    <source>
        <dbReference type="PROSITE" id="PS50983"/>
    </source>
</evidence>
<sequence>MHRVVEAREYMDKKYWDLPEYGKFYGKSGDFNREALMAAKPQVVIDVGEWDEDYKKDLDKLQEQIGIPVVLIDGNIKENPSAFRTMGKLLGEEERGEELGKYSDEVLQDAQDRVKKIKDHKKVYVGEREDGLSTILAGTIHAQIFEMVGADVVATPEVANKQQGGGTVSLEQVLAWNPDAIFFGPDSIYDSVASDPTWSGLKAIQNGDYYRIPDTPYNWVGRPPGPNRLIGIRWVGNMLYPDVFDYDMEKEVKHFYKLMYRHDLTDEEVADLLGTSGDSHDSGDSHEKKAA</sequence>
<organism evidence="3 4">
    <name type="scientific">Gleimia hominis</name>
    <dbReference type="NCBI Taxonomy" id="595468"/>
    <lineage>
        <taxon>Bacteria</taxon>
        <taxon>Bacillati</taxon>
        <taxon>Actinomycetota</taxon>
        <taxon>Actinomycetes</taxon>
        <taxon>Actinomycetales</taxon>
        <taxon>Actinomycetaceae</taxon>
        <taxon>Gleimia</taxon>
    </lineage>
</organism>
<gene>
    <name evidence="3" type="ORF">QS713_08755</name>
</gene>
<dbReference type="Pfam" id="PF01497">
    <property type="entry name" value="Peripla_BP_2"/>
    <property type="match status" value="1"/>
</dbReference>
<evidence type="ECO:0000313" key="4">
    <source>
        <dbReference type="Proteomes" id="UP001247542"/>
    </source>
</evidence>
<dbReference type="Proteomes" id="UP001247542">
    <property type="component" value="Unassembled WGS sequence"/>
</dbReference>
<dbReference type="Gene3D" id="1.20.58.2180">
    <property type="match status" value="1"/>
</dbReference>